<dbReference type="GO" id="GO:0004531">
    <property type="term" value="F:deoxyribonuclease II activity"/>
    <property type="evidence" value="ECO:0007669"/>
    <property type="project" value="InterPro"/>
</dbReference>
<reference evidence="4" key="1">
    <citation type="submission" date="2016-11" db="UniProtKB">
        <authorList>
            <consortium name="WormBaseParasite"/>
        </authorList>
    </citation>
    <scope>IDENTIFICATION</scope>
</reference>
<sequence length="74" mass="8458">MPLEARDSSVPGVSKGLGWYYVDVNRRSVFQPSQKTLDDKNQAIAYTLQQYYDKQNDPNVFHVMFNDEVCAVVA</sequence>
<keyword evidence="2" id="KW-0378">Hydrolase</keyword>
<evidence type="ECO:0000313" key="4">
    <source>
        <dbReference type="WBParaSite" id="Hba_09937"/>
    </source>
</evidence>
<accession>A0A1I7WXM2</accession>
<evidence type="ECO:0000313" key="3">
    <source>
        <dbReference type="Proteomes" id="UP000095283"/>
    </source>
</evidence>
<dbReference type="Pfam" id="PF03265">
    <property type="entry name" value="DNase_II"/>
    <property type="match status" value="1"/>
</dbReference>
<comment type="similarity">
    <text evidence="1">Belongs to the DNase II family.</text>
</comment>
<dbReference type="InterPro" id="IPR004947">
    <property type="entry name" value="DNase_II"/>
</dbReference>
<protein>
    <submittedName>
        <fullName evidence="4">Piwi domain-containing protein</fullName>
    </submittedName>
</protein>
<proteinExistence type="inferred from homology"/>
<evidence type="ECO:0000256" key="2">
    <source>
        <dbReference type="ARBA" id="ARBA00022801"/>
    </source>
</evidence>
<organism evidence="3 4">
    <name type="scientific">Heterorhabditis bacteriophora</name>
    <name type="common">Entomopathogenic nematode worm</name>
    <dbReference type="NCBI Taxonomy" id="37862"/>
    <lineage>
        <taxon>Eukaryota</taxon>
        <taxon>Metazoa</taxon>
        <taxon>Ecdysozoa</taxon>
        <taxon>Nematoda</taxon>
        <taxon>Chromadorea</taxon>
        <taxon>Rhabditida</taxon>
        <taxon>Rhabditina</taxon>
        <taxon>Rhabditomorpha</taxon>
        <taxon>Strongyloidea</taxon>
        <taxon>Heterorhabditidae</taxon>
        <taxon>Heterorhabditis</taxon>
    </lineage>
</organism>
<dbReference type="WBParaSite" id="Hba_09937">
    <property type="protein sequence ID" value="Hba_09937"/>
    <property type="gene ID" value="Hba_09937"/>
</dbReference>
<name>A0A1I7WXM2_HETBA</name>
<dbReference type="AlphaFoldDB" id="A0A1I7WXM2"/>
<evidence type="ECO:0000256" key="1">
    <source>
        <dbReference type="ARBA" id="ARBA00007527"/>
    </source>
</evidence>
<dbReference type="Proteomes" id="UP000095283">
    <property type="component" value="Unplaced"/>
</dbReference>
<keyword evidence="3" id="KW-1185">Reference proteome</keyword>